<gene>
    <name evidence="1" type="ORF">B5F32_09270</name>
</gene>
<name>A0A1Y4IM92_PARDI</name>
<comment type="caution">
    <text evidence="1">The sequence shown here is derived from an EMBL/GenBank/DDBJ whole genome shotgun (WGS) entry which is preliminary data.</text>
</comment>
<protein>
    <recommendedName>
        <fullName evidence="3">Winged helix-turn-helix domain-containing protein</fullName>
    </recommendedName>
</protein>
<reference evidence="2" key="1">
    <citation type="submission" date="2017-04" db="EMBL/GenBank/DDBJ databases">
        <title>Function of individual gut microbiota members based on whole genome sequencing of pure cultures obtained from chicken caecum.</title>
        <authorList>
            <person name="Medvecky M."/>
            <person name="Cejkova D."/>
            <person name="Polansky O."/>
            <person name="Karasova D."/>
            <person name="Kubasova T."/>
            <person name="Cizek A."/>
            <person name="Rychlik I."/>
        </authorList>
    </citation>
    <scope>NUCLEOTIDE SEQUENCE [LARGE SCALE GENOMIC DNA]</scope>
    <source>
        <strain evidence="2">An199</strain>
    </source>
</reference>
<dbReference type="Gene3D" id="1.10.10.10">
    <property type="entry name" value="Winged helix-like DNA-binding domain superfamily/Winged helix DNA-binding domain"/>
    <property type="match status" value="1"/>
</dbReference>
<dbReference type="InterPro" id="IPR019707">
    <property type="entry name" value="DUF2582"/>
</dbReference>
<dbReference type="AlphaFoldDB" id="A0A1Y4IM92"/>
<sequence length="78" mass="9364">MDKHIIGENAGKLWRLMNQDNQRKWELEELKECTGFDDLELASAIGWLAREDKIQFELRDSDPMHKKAYVYLMLNLYF</sequence>
<evidence type="ECO:0008006" key="3">
    <source>
        <dbReference type="Google" id="ProtNLM"/>
    </source>
</evidence>
<dbReference type="Pfam" id="PF10771">
    <property type="entry name" value="DUF2582"/>
    <property type="match status" value="1"/>
</dbReference>
<dbReference type="RefSeq" id="WP_087344144.1">
    <property type="nucleotide sequence ID" value="NZ_JAQMQD010000005.1"/>
</dbReference>
<dbReference type="EMBL" id="NFJX01000006">
    <property type="protein sequence ID" value="OUP19689.1"/>
    <property type="molecule type" value="Genomic_DNA"/>
</dbReference>
<organism evidence="1 2">
    <name type="scientific">Parabacteroides distasonis</name>
    <dbReference type="NCBI Taxonomy" id="823"/>
    <lineage>
        <taxon>Bacteria</taxon>
        <taxon>Pseudomonadati</taxon>
        <taxon>Bacteroidota</taxon>
        <taxon>Bacteroidia</taxon>
        <taxon>Bacteroidales</taxon>
        <taxon>Tannerellaceae</taxon>
        <taxon>Parabacteroides</taxon>
    </lineage>
</organism>
<dbReference type="Proteomes" id="UP000195950">
    <property type="component" value="Unassembled WGS sequence"/>
</dbReference>
<evidence type="ECO:0000313" key="2">
    <source>
        <dbReference type="Proteomes" id="UP000195950"/>
    </source>
</evidence>
<evidence type="ECO:0000313" key="1">
    <source>
        <dbReference type="EMBL" id="OUP19689.1"/>
    </source>
</evidence>
<dbReference type="InterPro" id="IPR036388">
    <property type="entry name" value="WH-like_DNA-bd_sf"/>
</dbReference>
<proteinExistence type="predicted"/>
<accession>A0A1Y4IM92</accession>